<evidence type="ECO:0000313" key="2">
    <source>
        <dbReference type="Proteomes" id="UP000280346"/>
    </source>
</evidence>
<dbReference type="EMBL" id="RZIJ01000009">
    <property type="protein sequence ID" value="RUQ70726.1"/>
    <property type="molecule type" value="Genomic_DNA"/>
</dbReference>
<sequence length="85" mass="9732">MKASNSCGLEWRTSDQQAFEKFVPKRHNIGAIYFILAKSLKRIFAQMSAGFFKTPFGFFISNVRANAMLTKSGTRNRRHLQPVSF</sequence>
<dbReference type="Proteomes" id="UP000280346">
    <property type="component" value="Unassembled WGS sequence"/>
</dbReference>
<keyword evidence="2" id="KW-1185">Reference proteome</keyword>
<dbReference type="RefSeq" id="WP_126998543.1">
    <property type="nucleotide sequence ID" value="NZ_JBNPXW010000008.1"/>
</dbReference>
<evidence type="ECO:0000313" key="1">
    <source>
        <dbReference type="EMBL" id="RUQ70726.1"/>
    </source>
</evidence>
<gene>
    <name evidence="1" type="ORF">EJ913_13230</name>
</gene>
<reference evidence="1 2" key="1">
    <citation type="submission" date="2018-12" db="EMBL/GenBank/DDBJ databases">
        <authorList>
            <person name="Yang Y."/>
        </authorList>
    </citation>
    <scope>NUCLEOTIDE SEQUENCE [LARGE SCALE GENOMIC DNA]</scope>
    <source>
        <strain evidence="1 2">GSF71</strain>
    </source>
</reference>
<accession>A0A3S0V6C3</accession>
<protein>
    <submittedName>
        <fullName evidence="1">Uncharacterized protein</fullName>
    </submittedName>
</protein>
<proteinExistence type="predicted"/>
<dbReference type="AlphaFoldDB" id="A0A3S0V6C3"/>
<organism evidence="1 2">
    <name type="scientific">Azospirillum doebereinerae</name>
    <dbReference type="NCBI Taxonomy" id="92933"/>
    <lineage>
        <taxon>Bacteria</taxon>
        <taxon>Pseudomonadati</taxon>
        <taxon>Pseudomonadota</taxon>
        <taxon>Alphaproteobacteria</taxon>
        <taxon>Rhodospirillales</taxon>
        <taxon>Azospirillaceae</taxon>
        <taxon>Azospirillum</taxon>
    </lineage>
</organism>
<comment type="caution">
    <text evidence="1">The sequence shown here is derived from an EMBL/GenBank/DDBJ whole genome shotgun (WGS) entry which is preliminary data.</text>
</comment>
<name>A0A3S0V6C3_9PROT</name>